<dbReference type="AlphaFoldDB" id="A0A363NPE9"/>
<gene>
    <name evidence="1" type="ORF">DCO56_20240</name>
</gene>
<dbReference type="RefSeq" id="WP_146191098.1">
    <property type="nucleotide sequence ID" value="NZ_QCXX01000006.1"/>
</dbReference>
<evidence type="ECO:0000313" key="2">
    <source>
        <dbReference type="Proteomes" id="UP000250831"/>
    </source>
</evidence>
<accession>A0A363NPE9</accession>
<comment type="caution">
    <text evidence="1">The sequence shown here is derived from an EMBL/GenBank/DDBJ whole genome shotgun (WGS) entry which is preliminary data.</text>
</comment>
<sequence length="333" mass="38077">MAHEPKLEVYKIYTKPFPTTEHPSFGNFLLNNFSTDDESLTYAEGFKKLLQTLITSIDTNFVLNNTNKKGLRIDEPTNAIEKSIKIASTKQIIHGTIKGGRYGQNRSIGYTNNPKKKYTKVAQTDIVMDTFYFLLYTPFKSNKGILMIQSYTDDQINDVFLNWLKDNLSGKGYFRPTIDTYCPTKLQDEFRESSAVKELKFTKDILISGIETEDGISTEEFSINISVRSKDGGKKVSKLDSFVNTVRELAFGKKDNPLSLEDFNKQIGILYNGSHQSSFELDSDINIKPTIYLKGRIKLQDDETPDWKSLHDYCLNLLEEIKVEVYPENNELS</sequence>
<dbReference type="EMBL" id="QCXX01000006">
    <property type="protein sequence ID" value="PUV22541.1"/>
    <property type="molecule type" value="Genomic_DNA"/>
</dbReference>
<reference evidence="1 2" key="1">
    <citation type="submission" date="2018-04" db="EMBL/GenBank/DDBJ databases">
        <title>Sphingobacterium sp. M46 Genome.</title>
        <authorList>
            <person name="Cheng J."/>
            <person name="Li Y."/>
        </authorList>
    </citation>
    <scope>NUCLEOTIDE SEQUENCE [LARGE SCALE GENOMIC DNA]</scope>
    <source>
        <strain evidence="1 2">M46</strain>
    </source>
</reference>
<dbReference type="OrthoDB" id="1442380at2"/>
<name>A0A363NPE9_9SPHI</name>
<keyword evidence="2" id="KW-1185">Reference proteome</keyword>
<dbReference type="Proteomes" id="UP000250831">
    <property type="component" value="Unassembled WGS sequence"/>
</dbReference>
<evidence type="ECO:0000313" key="1">
    <source>
        <dbReference type="EMBL" id="PUV22541.1"/>
    </source>
</evidence>
<protein>
    <submittedName>
        <fullName evidence="1">Uncharacterized protein</fullName>
    </submittedName>
</protein>
<organism evidence="1 2">
    <name type="scientific">Sphingobacterium athyrii</name>
    <dbReference type="NCBI Taxonomy" id="2152717"/>
    <lineage>
        <taxon>Bacteria</taxon>
        <taxon>Pseudomonadati</taxon>
        <taxon>Bacteroidota</taxon>
        <taxon>Sphingobacteriia</taxon>
        <taxon>Sphingobacteriales</taxon>
        <taxon>Sphingobacteriaceae</taxon>
        <taxon>Sphingobacterium</taxon>
    </lineage>
</organism>
<proteinExistence type="predicted"/>